<keyword evidence="7" id="KW-0460">Magnesium</keyword>
<dbReference type="GO" id="GO:0009073">
    <property type="term" value="P:aromatic amino acid family biosynthetic process"/>
    <property type="evidence" value="ECO:0007669"/>
    <property type="project" value="UniProtKB-KW"/>
</dbReference>
<feature type="binding site" evidence="7">
    <location>
        <position position="18"/>
    </location>
    <ligand>
        <name>Mg(2+)</name>
        <dbReference type="ChEBI" id="CHEBI:18420"/>
    </ligand>
</feature>
<dbReference type="STRING" id="633440.SAMN05421869_114186"/>
<dbReference type="GO" id="GO:0009423">
    <property type="term" value="P:chorismate biosynthetic process"/>
    <property type="evidence" value="ECO:0007669"/>
    <property type="project" value="UniProtKB-UniRule"/>
</dbReference>
<feature type="binding site" evidence="7">
    <location>
        <position position="36"/>
    </location>
    <ligand>
        <name>substrate</name>
    </ligand>
</feature>
<dbReference type="GO" id="GO:0004765">
    <property type="term" value="F:shikimate kinase activity"/>
    <property type="evidence" value="ECO:0007669"/>
    <property type="project" value="UniProtKB-UniRule"/>
</dbReference>
<dbReference type="EMBL" id="FNDJ01000014">
    <property type="protein sequence ID" value="SDK18769.1"/>
    <property type="molecule type" value="Genomic_DNA"/>
</dbReference>
<keyword evidence="2 7" id="KW-0808">Transferase</keyword>
<evidence type="ECO:0000256" key="2">
    <source>
        <dbReference type="ARBA" id="ARBA00022679"/>
    </source>
</evidence>
<comment type="cofactor">
    <cofactor evidence="7">
        <name>Mg(2+)</name>
        <dbReference type="ChEBI" id="CHEBI:18420"/>
    </cofactor>
    <text evidence="7">Binds 1 Mg(2+) ion per subunit.</text>
</comment>
<comment type="catalytic activity">
    <reaction evidence="7">
        <text>shikimate + ATP = 3-phosphoshikimate + ADP + H(+)</text>
        <dbReference type="Rhea" id="RHEA:13121"/>
        <dbReference type="ChEBI" id="CHEBI:15378"/>
        <dbReference type="ChEBI" id="CHEBI:30616"/>
        <dbReference type="ChEBI" id="CHEBI:36208"/>
        <dbReference type="ChEBI" id="CHEBI:145989"/>
        <dbReference type="ChEBI" id="CHEBI:456216"/>
        <dbReference type="EC" id="2.7.1.71"/>
    </reaction>
</comment>
<feature type="binding site" evidence="7">
    <location>
        <begin position="14"/>
        <end position="19"/>
    </location>
    <ligand>
        <name>ATP</name>
        <dbReference type="ChEBI" id="CHEBI:30616"/>
    </ligand>
</feature>
<keyword evidence="4 7" id="KW-0418">Kinase</keyword>
<dbReference type="InterPro" id="IPR000623">
    <property type="entry name" value="Shikimate_kinase/TSH1"/>
</dbReference>
<protein>
    <recommendedName>
        <fullName evidence="7">Shikimate kinase</fullName>
        <shortName evidence="7">SK</shortName>
        <ecNumber evidence="7">2.7.1.71</ecNumber>
    </recommendedName>
</protein>
<dbReference type="InterPro" id="IPR027417">
    <property type="entry name" value="P-loop_NTPase"/>
</dbReference>
<dbReference type="GO" id="GO:0000287">
    <property type="term" value="F:magnesium ion binding"/>
    <property type="evidence" value="ECO:0007669"/>
    <property type="project" value="UniProtKB-UniRule"/>
</dbReference>
<comment type="similarity">
    <text evidence="7">Belongs to the shikimate kinase family.</text>
</comment>
<name>A0A1G8ZUG8_9ACTN</name>
<dbReference type="HAMAP" id="MF_00109">
    <property type="entry name" value="Shikimate_kinase"/>
    <property type="match status" value="1"/>
</dbReference>
<dbReference type="UniPathway" id="UPA00053">
    <property type="reaction ID" value="UER00088"/>
</dbReference>
<dbReference type="GO" id="GO:0005524">
    <property type="term" value="F:ATP binding"/>
    <property type="evidence" value="ECO:0007669"/>
    <property type="project" value="UniProtKB-UniRule"/>
</dbReference>
<dbReference type="PANTHER" id="PTHR21087">
    <property type="entry name" value="SHIKIMATE KINASE"/>
    <property type="match status" value="1"/>
</dbReference>
<dbReference type="Proteomes" id="UP000199202">
    <property type="component" value="Unassembled WGS sequence"/>
</dbReference>
<proteinExistence type="inferred from homology"/>
<feature type="binding site" evidence="7">
    <location>
        <position position="131"/>
    </location>
    <ligand>
        <name>substrate</name>
    </ligand>
</feature>
<keyword evidence="7" id="KW-0479">Metal-binding</keyword>
<comment type="caution">
    <text evidence="7">Lacks conserved residue(s) required for the propagation of feature annotation.</text>
</comment>
<evidence type="ECO:0000256" key="5">
    <source>
        <dbReference type="ARBA" id="ARBA00022840"/>
    </source>
</evidence>
<evidence type="ECO:0000313" key="9">
    <source>
        <dbReference type="Proteomes" id="UP000199202"/>
    </source>
</evidence>
<evidence type="ECO:0000256" key="4">
    <source>
        <dbReference type="ARBA" id="ARBA00022777"/>
    </source>
</evidence>
<evidence type="ECO:0000256" key="1">
    <source>
        <dbReference type="ARBA" id="ARBA00022605"/>
    </source>
</evidence>
<comment type="subcellular location">
    <subcellularLocation>
        <location evidence="7">Cytoplasm</location>
    </subcellularLocation>
</comment>
<accession>A0A1G8ZUG8</accession>
<evidence type="ECO:0000256" key="6">
    <source>
        <dbReference type="ARBA" id="ARBA00023141"/>
    </source>
</evidence>
<organism evidence="8 9">
    <name type="scientific">Nonomuraea jiangxiensis</name>
    <dbReference type="NCBI Taxonomy" id="633440"/>
    <lineage>
        <taxon>Bacteria</taxon>
        <taxon>Bacillati</taxon>
        <taxon>Actinomycetota</taxon>
        <taxon>Actinomycetes</taxon>
        <taxon>Streptosporangiales</taxon>
        <taxon>Streptosporangiaceae</taxon>
        <taxon>Nonomuraea</taxon>
    </lineage>
</organism>
<dbReference type="CDD" id="cd00464">
    <property type="entry name" value="SK"/>
    <property type="match status" value="1"/>
</dbReference>
<comment type="function">
    <text evidence="7">Catalyzes the specific phosphorylation of the 3-hydroxyl group of shikimic acid using ATP as a cosubstrate.</text>
</comment>
<keyword evidence="9" id="KW-1185">Reference proteome</keyword>
<keyword evidence="1 7" id="KW-0028">Amino-acid biosynthesis</keyword>
<dbReference type="PRINTS" id="PR01100">
    <property type="entry name" value="SHIKIMTKNASE"/>
</dbReference>
<dbReference type="PANTHER" id="PTHR21087:SF16">
    <property type="entry name" value="SHIKIMATE KINASE 1, CHLOROPLASTIC"/>
    <property type="match status" value="1"/>
</dbReference>
<keyword evidence="5 7" id="KW-0067">ATP-binding</keyword>
<dbReference type="Pfam" id="PF01202">
    <property type="entry name" value="SKI"/>
    <property type="match status" value="1"/>
</dbReference>
<keyword evidence="3 7" id="KW-0547">Nucleotide-binding</keyword>
<dbReference type="SUPFAM" id="SSF52540">
    <property type="entry name" value="P-loop containing nucleoside triphosphate hydrolases"/>
    <property type="match status" value="1"/>
</dbReference>
<feature type="binding site" evidence="7">
    <location>
        <position position="119"/>
    </location>
    <ligand>
        <name>ATP</name>
        <dbReference type="ChEBI" id="CHEBI:30616"/>
    </ligand>
</feature>
<gene>
    <name evidence="7" type="primary">aroK</name>
    <name evidence="8" type="ORF">SAMN05421869_114186</name>
</gene>
<reference evidence="8 9" key="1">
    <citation type="submission" date="2016-10" db="EMBL/GenBank/DDBJ databases">
        <authorList>
            <person name="de Groot N.N."/>
        </authorList>
    </citation>
    <scope>NUCLEOTIDE SEQUENCE [LARGE SCALE GENOMIC DNA]</scope>
    <source>
        <strain evidence="8 9">CGMCC 4.6533</strain>
    </source>
</reference>
<evidence type="ECO:0000313" key="8">
    <source>
        <dbReference type="EMBL" id="SDK18769.1"/>
    </source>
</evidence>
<dbReference type="GO" id="GO:0005829">
    <property type="term" value="C:cytosol"/>
    <property type="evidence" value="ECO:0007669"/>
    <property type="project" value="TreeGrafter"/>
</dbReference>
<comment type="subunit">
    <text evidence="7">Monomer.</text>
</comment>
<comment type="pathway">
    <text evidence="7">Metabolic intermediate biosynthesis; chorismate biosynthesis; chorismate from D-erythrose 4-phosphate and phosphoenolpyruvate: step 5/7.</text>
</comment>
<dbReference type="Gene3D" id="3.40.50.300">
    <property type="entry name" value="P-loop containing nucleotide triphosphate hydrolases"/>
    <property type="match status" value="1"/>
</dbReference>
<evidence type="ECO:0000256" key="3">
    <source>
        <dbReference type="ARBA" id="ARBA00022741"/>
    </source>
</evidence>
<dbReference type="EC" id="2.7.1.71" evidence="7"/>
<dbReference type="InterPro" id="IPR031322">
    <property type="entry name" value="Shikimate/glucono_kinase"/>
</dbReference>
<sequence>MSKNKPVVVIGLMGSGKTTAGRLIADALGLPLSDSDPFLQKEHGGTAAQLAAREGAAALHGYEADHVLRELAGEPKVIAAAASTVEDPRVRAALREAFVVWVDAADEVLAARMRSSDHRPDFDPAAMRARRAPYFREVADLVCDVGVLGPEQVRDAVLERMGLPAGGRH</sequence>
<keyword evidence="7" id="KW-0963">Cytoplasm</keyword>
<dbReference type="GO" id="GO:0008652">
    <property type="term" value="P:amino acid biosynthetic process"/>
    <property type="evidence" value="ECO:0007669"/>
    <property type="project" value="UniProtKB-KW"/>
</dbReference>
<evidence type="ECO:0000256" key="7">
    <source>
        <dbReference type="HAMAP-Rule" id="MF_00109"/>
    </source>
</evidence>
<dbReference type="AlphaFoldDB" id="A0A1G8ZUG8"/>
<keyword evidence="6 7" id="KW-0057">Aromatic amino acid biosynthesis</keyword>